<dbReference type="Gene3D" id="3.60.40.10">
    <property type="entry name" value="PPM-type phosphatase domain"/>
    <property type="match status" value="1"/>
</dbReference>
<evidence type="ECO:0000259" key="4">
    <source>
        <dbReference type="Pfam" id="PF07695"/>
    </source>
</evidence>
<keyword evidence="2" id="KW-1133">Transmembrane helix</keyword>
<dbReference type="InterPro" id="IPR011990">
    <property type="entry name" value="TPR-like_helical_dom_sf"/>
</dbReference>
<feature type="transmembrane region" description="Helical" evidence="2">
    <location>
        <begin position="286"/>
        <end position="305"/>
    </location>
</feature>
<dbReference type="AlphaFoldDB" id="A0A4R9KD45"/>
<dbReference type="SUPFAM" id="SSF48452">
    <property type="entry name" value="TPR-like"/>
    <property type="match status" value="1"/>
</dbReference>
<reference evidence="5" key="1">
    <citation type="journal article" date="2019" name="PLoS Negl. Trop. Dis.">
        <title>Revisiting the worldwide diversity of Leptospira species in the environment.</title>
        <authorList>
            <person name="Vincent A.T."/>
            <person name="Schiettekatte O."/>
            <person name="Bourhy P."/>
            <person name="Veyrier F.J."/>
            <person name="Picardeau M."/>
        </authorList>
    </citation>
    <scope>NUCLEOTIDE SEQUENCE [LARGE SCALE GENOMIC DNA]</scope>
    <source>
        <strain evidence="5">201702476</strain>
    </source>
</reference>
<dbReference type="InterPro" id="IPR036457">
    <property type="entry name" value="PPM-type-like_dom_sf"/>
</dbReference>
<evidence type="ECO:0000256" key="1">
    <source>
        <dbReference type="ARBA" id="ARBA00022801"/>
    </source>
</evidence>
<dbReference type="Pfam" id="PF07228">
    <property type="entry name" value="SpoIIE"/>
    <property type="match status" value="1"/>
</dbReference>
<dbReference type="InterPro" id="IPR052016">
    <property type="entry name" value="Bact_Sigma-Reg"/>
</dbReference>
<keyword evidence="6" id="KW-1185">Reference proteome</keyword>
<dbReference type="OrthoDB" id="310619at2"/>
<keyword evidence="2" id="KW-0472">Membrane</keyword>
<dbReference type="Pfam" id="PF14559">
    <property type="entry name" value="TPR_19"/>
    <property type="match status" value="1"/>
</dbReference>
<organism evidence="5 6">
    <name type="scientific">Leptospira ognonensis</name>
    <dbReference type="NCBI Taxonomy" id="2484945"/>
    <lineage>
        <taxon>Bacteria</taxon>
        <taxon>Pseudomonadati</taxon>
        <taxon>Spirochaetota</taxon>
        <taxon>Spirochaetia</taxon>
        <taxon>Leptospirales</taxon>
        <taxon>Leptospiraceae</taxon>
        <taxon>Leptospira</taxon>
    </lineage>
</organism>
<dbReference type="Gene3D" id="1.25.40.10">
    <property type="entry name" value="Tetratricopeptide repeat domain"/>
    <property type="match status" value="1"/>
</dbReference>
<sequence>MSSFGLLIEFDLTKPFGRFSILYYMFHRTIGFFLCLVLLPSSVLFSQATVDLTEICIGSDCTPRHWKILDRFSENFVTHEFAPDEKWKDVSNFPIWLGQYFESEAPLHEYSLTTVFDIPEALLARDESIGIRFGEIGEVFSIFLNGKLVTSEGEIRDGKILKHRTVRGVVYHLPKNTLKQKANRLLIKIAGDPKYDHTGFYLTRGYTIGVYDELKFETQDRISLALILVYIVVGIYHLFLFRKRKKEKYNLFFGGVSSGAGIYFFTRSNEIFELGLDSVWTQKIELIVLYLFFASFFQFFSYFYFNKTSKFQKYLFYFHLVISILTIFLPLYLCEIILRFWQGVAILLALPSIIYSLIRGVKENANYSRNLMLGTILLIMTAVFDIFDSLVFNSGFAFSKYAFFIYILGIATVLADKFTEIHRQTEILNITLERKVKERTLELSKSLDSVKELKAQQDGDYFLTSLLLRPLGSNLYKSKNVKIEFWIRQKKKFQFKQWNSEIGGDLCVTNSLLLKGREYTVFVNADAMGKSIQGAGGVLVLGSVFAAIIERTKMTFDASNLYPERWLKNSFLELQKVFETFDGSMLVSLVLGLVEDDSGNVYYINAEHPSLVLYRDGIASFLDKEMQLRKLGIRIPEGHLSVRIFQLKPGDVVISGSDGRDDVLISEASDSKKIINEDETKFLSFVETGKGNLNLIADRILDYGDLTDDLSLLRIEYVPEETQNAELHVLWKEAFFAFRKRDFTSAYVHCETIVKLFPLENKALFLASRAKQHLGDFKDAADMAERVRLRETENTDSLLKLSFIHIKLKNFQRAEDLLEEIRRTDPKGKRMLQLTSYLKFARKTKLISASKGN</sequence>
<dbReference type="InterPro" id="IPR011623">
    <property type="entry name" value="7TMR_DISM_rcpt_extracell_dom1"/>
</dbReference>
<protein>
    <submittedName>
        <fullName evidence="5">Uncharacterized protein</fullName>
    </submittedName>
</protein>
<name>A0A4R9KD45_9LEPT</name>
<proteinExistence type="predicted"/>
<feature type="domain" description="7TM-DISM receptor extracellular" evidence="4">
    <location>
        <begin position="223"/>
        <end position="417"/>
    </location>
</feature>
<gene>
    <name evidence="5" type="ORF">EHQ58_00295</name>
</gene>
<comment type="caution">
    <text evidence="5">The sequence shown here is derived from an EMBL/GenBank/DDBJ whole genome shotgun (WGS) entry which is preliminary data.</text>
</comment>
<feature type="transmembrane region" description="Helical" evidence="2">
    <location>
        <begin position="339"/>
        <end position="358"/>
    </location>
</feature>
<keyword evidence="1" id="KW-0378">Hydrolase</keyword>
<feature type="transmembrane region" description="Helical" evidence="2">
    <location>
        <begin position="370"/>
        <end position="392"/>
    </location>
</feature>
<dbReference type="GO" id="GO:0016791">
    <property type="term" value="F:phosphatase activity"/>
    <property type="evidence" value="ECO:0007669"/>
    <property type="project" value="TreeGrafter"/>
</dbReference>
<evidence type="ECO:0000259" key="3">
    <source>
        <dbReference type="Pfam" id="PF07228"/>
    </source>
</evidence>
<evidence type="ECO:0000313" key="6">
    <source>
        <dbReference type="Proteomes" id="UP000297693"/>
    </source>
</evidence>
<evidence type="ECO:0000313" key="5">
    <source>
        <dbReference type="EMBL" id="TGL63845.1"/>
    </source>
</evidence>
<feature type="domain" description="PPM-type phosphatase" evidence="3">
    <location>
        <begin position="518"/>
        <end position="716"/>
    </location>
</feature>
<feature type="transmembrane region" description="Helical" evidence="2">
    <location>
        <begin position="248"/>
        <end position="266"/>
    </location>
</feature>
<dbReference type="EMBL" id="RQGD01000002">
    <property type="protein sequence ID" value="TGL63845.1"/>
    <property type="molecule type" value="Genomic_DNA"/>
</dbReference>
<feature type="transmembrane region" description="Helical" evidence="2">
    <location>
        <begin position="222"/>
        <end position="241"/>
    </location>
</feature>
<dbReference type="Pfam" id="PF07695">
    <property type="entry name" value="7TMR-DISM_7TM"/>
    <property type="match status" value="1"/>
</dbReference>
<dbReference type="PANTHER" id="PTHR43156:SF2">
    <property type="entry name" value="STAGE II SPORULATION PROTEIN E"/>
    <property type="match status" value="1"/>
</dbReference>
<feature type="transmembrane region" description="Helical" evidence="2">
    <location>
        <begin position="398"/>
        <end position="415"/>
    </location>
</feature>
<keyword evidence="2" id="KW-0812">Transmembrane</keyword>
<evidence type="ECO:0000256" key="2">
    <source>
        <dbReference type="SAM" id="Phobius"/>
    </source>
</evidence>
<dbReference type="InterPro" id="IPR001932">
    <property type="entry name" value="PPM-type_phosphatase-like_dom"/>
</dbReference>
<accession>A0A4R9KD45</accession>
<feature type="transmembrane region" description="Helical" evidence="2">
    <location>
        <begin position="314"/>
        <end position="333"/>
    </location>
</feature>
<dbReference type="RefSeq" id="WP_135621343.1">
    <property type="nucleotide sequence ID" value="NZ_RQGD01000002.1"/>
</dbReference>
<dbReference type="Proteomes" id="UP000297693">
    <property type="component" value="Unassembled WGS sequence"/>
</dbReference>
<dbReference type="PANTHER" id="PTHR43156">
    <property type="entry name" value="STAGE II SPORULATION PROTEIN E-RELATED"/>
    <property type="match status" value="1"/>
</dbReference>